<reference evidence="2 3" key="1">
    <citation type="submission" date="2013-11" db="EMBL/GenBank/DDBJ databases">
        <title>Genome sequencing of Stegodyphus mimosarum.</title>
        <authorList>
            <person name="Bechsgaard J."/>
        </authorList>
    </citation>
    <scope>NUCLEOTIDE SEQUENCE [LARGE SCALE GENOMIC DNA]</scope>
</reference>
<feature type="transmembrane region" description="Helical" evidence="1">
    <location>
        <begin position="26"/>
        <end position="49"/>
    </location>
</feature>
<dbReference type="Proteomes" id="UP000054359">
    <property type="component" value="Unassembled WGS sequence"/>
</dbReference>
<feature type="non-terminal residue" evidence="2">
    <location>
        <position position="117"/>
    </location>
</feature>
<organism evidence="2 3">
    <name type="scientific">Stegodyphus mimosarum</name>
    <name type="common">African social velvet spider</name>
    <dbReference type="NCBI Taxonomy" id="407821"/>
    <lineage>
        <taxon>Eukaryota</taxon>
        <taxon>Metazoa</taxon>
        <taxon>Ecdysozoa</taxon>
        <taxon>Arthropoda</taxon>
        <taxon>Chelicerata</taxon>
        <taxon>Arachnida</taxon>
        <taxon>Araneae</taxon>
        <taxon>Araneomorphae</taxon>
        <taxon>Entelegynae</taxon>
        <taxon>Eresoidea</taxon>
        <taxon>Eresidae</taxon>
        <taxon>Stegodyphus</taxon>
    </lineage>
</organism>
<evidence type="ECO:0000313" key="2">
    <source>
        <dbReference type="EMBL" id="KFM82622.1"/>
    </source>
</evidence>
<accession>A0A087UZ33</accession>
<keyword evidence="1" id="KW-0812">Transmembrane</keyword>
<name>A0A087UZ33_STEMI</name>
<dbReference type="AlphaFoldDB" id="A0A087UZ33"/>
<protein>
    <submittedName>
        <fullName evidence="2">Protein turtle</fullName>
    </submittedName>
</protein>
<proteinExistence type="predicted"/>
<dbReference type="EMBL" id="KK122382">
    <property type="protein sequence ID" value="KFM82622.1"/>
    <property type="molecule type" value="Genomic_DNA"/>
</dbReference>
<evidence type="ECO:0000313" key="3">
    <source>
        <dbReference type="Proteomes" id="UP000054359"/>
    </source>
</evidence>
<keyword evidence="3" id="KW-1185">Reference proteome</keyword>
<sequence>MSVGSASSEVIYQSQGDDENYGRNKAITAGVVGGILFFITAIILAICAVKICNKRKRRKAEKAYMMVTCSLPDQRNGGHSHAGSPLPIKNPYFMKEWLPGPQGGWTFTFIPVLREST</sequence>
<keyword evidence="1" id="KW-0472">Membrane</keyword>
<gene>
    <name evidence="2" type="ORF">X975_14171</name>
</gene>
<dbReference type="STRING" id="407821.A0A087UZ33"/>
<dbReference type="OrthoDB" id="6234674at2759"/>
<evidence type="ECO:0000256" key="1">
    <source>
        <dbReference type="SAM" id="Phobius"/>
    </source>
</evidence>
<keyword evidence="1" id="KW-1133">Transmembrane helix</keyword>